<protein>
    <submittedName>
        <fullName evidence="1">CopD family protein</fullName>
    </submittedName>
</protein>
<keyword evidence="2" id="KW-1185">Reference proteome</keyword>
<dbReference type="PANTHER" id="PTHR34820">
    <property type="entry name" value="INNER MEMBRANE PROTEIN YEBZ"/>
    <property type="match status" value="1"/>
</dbReference>
<dbReference type="InterPro" id="IPR018247">
    <property type="entry name" value="EF_Hand_1_Ca_BS"/>
</dbReference>
<dbReference type="Proteomes" id="UP001592582">
    <property type="component" value="Unassembled WGS sequence"/>
</dbReference>
<name>A0ABV6VI17_9ACTN</name>
<dbReference type="PROSITE" id="PS00018">
    <property type="entry name" value="EF_HAND_1"/>
    <property type="match status" value="1"/>
</dbReference>
<dbReference type="PANTHER" id="PTHR34820:SF4">
    <property type="entry name" value="INNER MEMBRANE PROTEIN YEBZ"/>
    <property type="match status" value="1"/>
</dbReference>
<organism evidence="1 2">
    <name type="scientific">Streptacidiphilus alkalitolerans</name>
    <dbReference type="NCBI Taxonomy" id="3342712"/>
    <lineage>
        <taxon>Bacteria</taxon>
        <taxon>Bacillati</taxon>
        <taxon>Actinomycetota</taxon>
        <taxon>Actinomycetes</taxon>
        <taxon>Kitasatosporales</taxon>
        <taxon>Streptomycetaceae</taxon>
        <taxon>Streptacidiphilus</taxon>
    </lineage>
</organism>
<dbReference type="EMBL" id="JBHEZX010000015">
    <property type="protein sequence ID" value="MFC1413263.1"/>
    <property type="molecule type" value="Genomic_DNA"/>
</dbReference>
<gene>
    <name evidence="1" type="ORF">ACEZDG_28750</name>
</gene>
<sequence>MAWTTWVTLMGFVGLTALAVLAAGPAARRAGSDTLAAVTARLARAAVVLGLLAVPAVLTDLARGASETGGYDYRAAWNSLYDGSNDGRLSGLEVTLILVGAALIAPLTVRAVAAGPARRWLLAAGLGAGAVALGTTKFPDRTPDDWGRTGFETLMWMLHLLGGGVWLGGLIGLVLLALPGAVAPADRGGFWAPTIRRFSAAAMSCVAAVTLSGLFLYWEHVDGPSQLLSTMYGRVLGVKILLFGGLLLLGVFNQFWLHPRIEALRAGGDRRPLGTLLLRRFPAVVGTEVLLGLTVLFVAPFLHGSARNQAFQAGLAKHSAAVTDTLPKLAPKVAHASTWAWGTAETVLVIALMIVGYRISARLARRRGAAFTAAVTPADPGDLVEA</sequence>
<accession>A0ABV6VI17</accession>
<proteinExistence type="predicted"/>
<comment type="caution">
    <text evidence="1">The sequence shown here is derived from an EMBL/GenBank/DDBJ whole genome shotgun (WGS) entry which is preliminary data.</text>
</comment>
<dbReference type="InterPro" id="IPR032694">
    <property type="entry name" value="CopC/D"/>
</dbReference>
<evidence type="ECO:0000313" key="2">
    <source>
        <dbReference type="Proteomes" id="UP001592582"/>
    </source>
</evidence>
<dbReference type="InterPro" id="IPR008457">
    <property type="entry name" value="Cu-R_CopD_dom"/>
</dbReference>
<reference evidence="1 2" key="1">
    <citation type="submission" date="2024-09" db="EMBL/GenBank/DDBJ databases">
        <authorList>
            <person name="Lee S.D."/>
        </authorList>
    </citation>
    <scope>NUCLEOTIDE SEQUENCE [LARGE SCALE GENOMIC DNA]</scope>
    <source>
        <strain evidence="1 2">N1-1</strain>
    </source>
</reference>
<evidence type="ECO:0000313" key="1">
    <source>
        <dbReference type="EMBL" id="MFC1413263.1"/>
    </source>
</evidence>
<dbReference type="Pfam" id="PF05425">
    <property type="entry name" value="CopD"/>
    <property type="match status" value="1"/>
</dbReference>